<evidence type="ECO:0000313" key="2">
    <source>
        <dbReference type="Proteomes" id="UP000265520"/>
    </source>
</evidence>
<feature type="non-terminal residue" evidence="1">
    <location>
        <position position="59"/>
    </location>
</feature>
<evidence type="ECO:0000313" key="1">
    <source>
        <dbReference type="EMBL" id="MCI23440.1"/>
    </source>
</evidence>
<comment type="caution">
    <text evidence="1">The sequence shown here is derived from an EMBL/GenBank/DDBJ whole genome shotgun (WGS) entry which is preliminary data.</text>
</comment>
<proteinExistence type="predicted"/>
<dbReference type="Proteomes" id="UP000265520">
    <property type="component" value="Unassembled WGS sequence"/>
</dbReference>
<accession>A0A392QI95</accession>
<name>A0A392QI95_9FABA</name>
<dbReference type="AlphaFoldDB" id="A0A392QI95"/>
<dbReference type="EMBL" id="LXQA010136080">
    <property type="protein sequence ID" value="MCI23440.1"/>
    <property type="molecule type" value="Genomic_DNA"/>
</dbReference>
<protein>
    <submittedName>
        <fullName evidence="1">Uncharacterized protein</fullName>
    </submittedName>
</protein>
<keyword evidence="2" id="KW-1185">Reference proteome</keyword>
<organism evidence="1 2">
    <name type="scientific">Trifolium medium</name>
    <dbReference type="NCBI Taxonomy" id="97028"/>
    <lineage>
        <taxon>Eukaryota</taxon>
        <taxon>Viridiplantae</taxon>
        <taxon>Streptophyta</taxon>
        <taxon>Embryophyta</taxon>
        <taxon>Tracheophyta</taxon>
        <taxon>Spermatophyta</taxon>
        <taxon>Magnoliopsida</taxon>
        <taxon>eudicotyledons</taxon>
        <taxon>Gunneridae</taxon>
        <taxon>Pentapetalae</taxon>
        <taxon>rosids</taxon>
        <taxon>fabids</taxon>
        <taxon>Fabales</taxon>
        <taxon>Fabaceae</taxon>
        <taxon>Papilionoideae</taxon>
        <taxon>50 kb inversion clade</taxon>
        <taxon>NPAAA clade</taxon>
        <taxon>Hologalegina</taxon>
        <taxon>IRL clade</taxon>
        <taxon>Trifolieae</taxon>
        <taxon>Trifolium</taxon>
    </lineage>
</organism>
<reference evidence="1 2" key="1">
    <citation type="journal article" date="2018" name="Front. Plant Sci.">
        <title>Red Clover (Trifolium pratense) and Zigzag Clover (T. medium) - A Picture of Genomic Similarities and Differences.</title>
        <authorList>
            <person name="Dluhosova J."/>
            <person name="Istvanek J."/>
            <person name="Nedelnik J."/>
            <person name="Repkova J."/>
        </authorList>
    </citation>
    <scope>NUCLEOTIDE SEQUENCE [LARGE SCALE GENOMIC DNA]</scope>
    <source>
        <strain evidence="2">cv. 10/8</strain>
        <tissue evidence="1">Leaf</tissue>
    </source>
</reference>
<sequence length="59" mass="6534">MIGGNEKSNAISIQFKTGLIPARNQTRRLLGICPTDKSVGFSFNTSYQFKTIAQLRDEA</sequence>